<dbReference type="PROSITE" id="PS51257">
    <property type="entry name" value="PROKAR_LIPOPROTEIN"/>
    <property type="match status" value="1"/>
</dbReference>
<protein>
    <submittedName>
        <fullName evidence="8">BamA/TamA family outer membrane protein</fullName>
    </submittedName>
</protein>
<dbReference type="InterPro" id="IPR039910">
    <property type="entry name" value="D15-like"/>
</dbReference>
<dbReference type="Pfam" id="PF07244">
    <property type="entry name" value="POTRA"/>
    <property type="match status" value="1"/>
</dbReference>
<feature type="domain" description="Bacterial surface antigen (D15)" evidence="6">
    <location>
        <begin position="586"/>
        <end position="775"/>
    </location>
</feature>
<evidence type="ECO:0000256" key="5">
    <source>
        <dbReference type="ARBA" id="ARBA00023237"/>
    </source>
</evidence>
<name>A0A9D1KDA3_9BACT</name>
<dbReference type="InterPro" id="IPR000184">
    <property type="entry name" value="Bac_surfAg_D15"/>
</dbReference>
<feature type="domain" description="POTRA" evidence="7">
    <location>
        <begin position="39"/>
        <end position="143"/>
    </location>
</feature>
<keyword evidence="3" id="KW-0732">Signal</keyword>
<evidence type="ECO:0000256" key="1">
    <source>
        <dbReference type="ARBA" id="ARBA00004370"/>
    </source>
</evidence>
<evidence type="ECO:0000256" key="3">
    <source>
        <dbReference type="ARBA" id="ARBA00022729"/>
    </source>
</evidence>
<dbReference type="GO" id="GO:0019867">
    <property type="term" value="C:outer membrane"/>
    <property type="evidence" value="ECO:0007669"/>
    <property type="project" value="InterPro"/>
</dbReference>
<comment type="subcellular location">
    <subcellularLocation>
        <location evidence="1">Membrane</location>
    </subcellularLocation>
</comment>
<evidence type="ECO:0000256" key="4">
    <source>
        <dbReference type="ARBA" id="ARBA00023136"/>
    </source>
</evidence>
<comment type="caution">
    <text evidence="8">The sequence shown here is derived from an EMBL/GenBank/DDBJ whole genome shotgun (WGS) entry which is preliminary data.</text>
</comment>
<sequence>MMKLRLLLLIPVIIPLLYSCRATKHVGEGEYLLDRISLSTDNRNLKNSELKSYIRQEPNHKTFGLIGLPLFFYNLSNDKDNGWNRWLRRIGTPPVIYDSQLTEKSRSQIEKALYNKGYTDAIVTVDTIKHKKRIKVKYDVKSGTPYHIDRMTYRIFNDSIRKIVISDSTNSLVRPGKLFDRNILEQERQRITAQLRNAGYYAFNKEYITYTADTTIGNKGVDLELNLSDIPVADSSRKELVSFKRHDTYTVRDVYFITDYNPMGSSPEERYSIKDTILYKGFYILYGEKEYLHPATLVENCYIIPGMSYSTRMVDNTYAAFSRLKVLKYVNIQFTPVAGSETPQLDCHILLTEGKTQLVTTELEGTNSAGNFGFSLGLTYQHRNIFHGSQTFSAKFRAAYENITGDLGGLLSNNYLELSGELGVSFPKFLFPFVSTSFLRRMRATTDFTINIDYQQRPEYVRVISGVGWNYKWYTRGNRFRHHFDLVDINYVYLPQMTTAFKNNLDSIAADNPLLRYSYEDHFIMRSAYVLYMSNLKSNIANSAKQRKIYTLRSAWEIAGNLLYAISSLSSMKRSPSGEYEILGISYSQYAKADLDYAYTLNLNEKNALAFHIGGGIIYPYGNSDMVPFEKRYYSGGANSVRGWSVRTLGPGTYSGNNPLADFMNQCGDIRLDMNAEYRSKLIWKLELALFLDAGNIWTIKDYPSQPGGKFKFNSFYKEIALAYGLGVRFDFNYFLIRVDMGLKMYDPSRIGNRPWVIAHHTFSRDASFHFAVGYPF</sequence>
<accession>A0A9D1KDA3</accession>
<evidence type="ECO:0000259" key="7">
    <source>
        <dbReference type="Pfam" id="PF07244"/>
    </source>
</evidence>
<dbReference type="EMBL" id="DVKT01000045">
    <property type="protein sequence ID" value="HIT39520.1"/>
    <property type="molecule type" value="Genomic_DNA"/>
</dbReference>
<evidence type="ECO:0000313" key="8">
    <source>
        <dbReference type="EMBL" id="HIT39520.1"/>
    </source>
</evidence>
<evidence type="ECO:0000256" key="2">
    <source>
        <dbReference type="ARBA" id="ARBA00022692"/>
    </source>
</evidence>
<gene>
    <name evidence="8" type="ORF">IAD06_05730</name>
</gene>
<reference evidence="8" key="2">
    <citation type="journal article" date="2021" name="PeerJ">
        <title>Extensive microbial diversity within the chicken gut microbiome revealed by metagenomics and culture.</title>
        <authorList>
            <person name="Gilroy R."/>
            <person name="Ravi A."/>
            <person name="Getino M."/>
            <person name="Pursley I."/>
            <person name="Horton D.L."/>
            <person name="Alikhan N.F."/>
            <person name="Baker D."/>
            <person name="Gharbi K."/>
            <person name="Hall N."/>
            <person name="Watson M."/>
            <person name="Adriaenssens E.M."/>
            <person name="Foster-Nyarko E."/>
            <person name="Jarju S."/>
            <person name="Secka A."/>
            <person name="Antonio M."/>
            <person name="Oren A."/>
            <person name="Chaudhuri R.R."/>
            <person name="La Ragione R."/>
            <person name="Hildebrand F."/>
            <person name="Pallen M.J."/>
        </authorList>
    </citation>
    <scope>NUCLEOTIDE SEQUENCE</scope>
    <source>
        <strain evidence="8">21143</strain>
    </source>
</reference>
<dbReference type="PANTHER" id="PTHR12815">
    <property type="entry name" value="SORTING AND ASSEMBLY MACHINERY SAMM50 PROTEIN FAMILY MEMBER"/>
    <property type="match status" value="1"/>
</dbReference>
<dbReference type="PANTHER" id="PTHR12815:SF47">
    <property type="entry name" value="TRANSLOCATION AND ASSEMBLY MODULE SUBUNIT TAMA"/>
    <property type="match status" value="1"/>
</dbReference>
<dbReference type="AlphaFoldDB" id="A0A9D1KDA3"/>
<dbReference type="InterPro" id="IPR010827">
    <property type="entry name" value="BamA/TamA_POTRA"/>
</dbReference>
<keyword evidence="2" id="KW-0812">Transmembrane</keyword>
<organism evidence="8 9">
    <name type="scientific">Candidatus Caccoplasma intestinavium</name>
    <dbReference type="NCBI Taxonomy" id="2840716"/>
    <lineage>
        <taxon>Bacteria</taxon>
        <taxon>Pseudomonadati</taxon>
        <taxon>Bacteroidota</taxon>
        <taxon>Bacteroidia</taxon>
        <taxon>Bacteroidales</taxon>
        <taxon>Bacteroidaceae</taxon>
        <taxon>Bacteroidaceae incertae sedis</taxon>
        <taxon>Candidatus Caccoplasma</taxon>
    </lineage>
</organism>
<evidence type="ECO:0000313" key="9">
    <source>
        <dbReference type="Proteomes" id="UP000886722"/>
    </source>
</evidence>
<reference evidence="8" key="1">
    <citation type="submission" date="2020-10" db="EMBL/GenBank/DDBJ databases">
        <authorList>
            <person name="Gilroy R."/>
        </authorList>
    </citation>
    <scope>NUCLEOTIDE SEQUENCE</scope>
    <source>
        <strain evidence="8">21143</strain>
    </source>
</reference>
<keyword evidence="4" id="KW-0472">Membrane</keyword>
<dbReference type="Pfam" id="PF01103">
    <property type="entry name" value="Omp85"/>
    <property type="match status" value="1"/>
</dbReference>
<evidence type="ECO:0000259" key="6">
    <source>
        <dbReference type="Pfam" id="PF01103"/>
    </source>
</evidence>
<proteinExistence type="predicted"/>
<dbReference type="Gene3D" id="2.40.160.50">
    <property type="entry name" value="membrane protein fhac: a member of the omp85/tpsb transporter family"/>
    <property type="match status" value="1"/>
</dbReference>
<dbReference type="Proteomes" id="UP000886722">
    <property type="component" value="Unassembled WGS sequence"/>
</dbReference>
<keyword evidence="5" id="KW-0998">Cell outer membrane</keyword>